<dbReference type="Gene3D" id="3.10.20.90">
    <property type="entry name" value="Phosphatidylinositol 3-kinase Catalytic Subunit, Chain A, domain 1"/>
    <property type="match status" value="1"/>
</dbReference>
<protein>
    <submittedName>
        <fullName evidence="1">Uncharacterized protein</fullName>
    </submittedName>
</protein>
<dbReference type="CDD" id="cd17039">
    <property type="entry name" value="Ubl_ubiquitin_like"/>
    <property type="match status" value="1"/>
</dbReference>
<evidence type="ECO:0000313" key="1">
    <source>
        <dbReference type="EMBL" id="KAJ3048414.1"/>
    </source>
</evidence>
<dbReference type="InterPro" id="IPR029071">
    <property type="entry name" value="Ubiquitin-like_domsf"/>
</dbReference>
<name>A0AAD5WZP6_9FUNG</name>
<keyword evidence="2" id="KW-1185">Reference proteome</keyword>
<evidence type="ECO:0000313" key="2">
    <source>
        <dbReference type="Proteomes" id="UP001212841"/>
    </source>
</evidence>
<reference evidence="1" key="1">
    <citation type="submission" date="2020-05" db="EMBL/GenBank/DDBJ databases">
        <title>Phylogenomic resolution of chytrid fungi.</title>
        <authorList>
            <person name="Stajich J.E."/>
            <person name="Amses K."/>
            <person name="Simmons R."/>
            <person name="Seto K."/>
            <person name="Myers J."/>
            <person name="Bonds A."/>
            <person name="Quandt C.A."/>
            <person name="Barry K."/>
            <person name="Liu P."/>
            <person name="Grigoriev I."/>
            <person name="Longcore J.E."/>
            <person name="James T.Y."/>
        </authorList>
    </citation>
    <scope>NUCLEOTIDE SEQUENCE</scope>
    <source>
        <strain evidence="1">JEL0318</strain>
    </source>
</reference>
<dbReference type="SUPFAM" id="SSF54236">
    <property type="entry name" value="Ubiquitin-like"/>
    <property type="match status" value="1"/>
</dbReference>
<accession>A0AAD5WZP6</accession>
<organism evidence="1 2">
    <name type="scientific">Rhizophlyctis rosea</name>
    <dbReference type="NCBI Taxonomy" id="64517"/>
    <lineage>
        <taxon>Eukaryota</taxon>
        <taxon>Fungi</taxon>
        <taxon>Fungi incertae sedis</taxon>
        <taxon>Chytridiomycota</taxon>
        <taxon>Chytridiomycota incertae sedis</taxon>
        <taxon>Chytridiomycetes</taxon>
        <taxon>Rhizophlyctidales</taxon>
        <taxon>Rhizophlyctidaceae</taxon>
        <taxon>Rhizophlyctis</taxon>
    </lineage>
</organism>
<dbReference type="EMBL" id="JADGJD010000795">
    <property type="protein sequence ID" value="KAJ3048414.1"/>
    <property type="molecule type" value="Genomic_DNA"/>
</dbReference>
<dbReference type="Proteomes" id="UP001212841">
    <property type="component" value="Unassembled WGS sequence"/>
</dbReference>
<proteinExistence type="predicted"/>
<sequence>MLITNDEDTARINYIRDMDLSRTIELLKQQSLSTDTMQKRIEEYRRFLILKIYHRDLHAAILSPSPLVDEIWHYHLLDTVSYMKMCEAIAMFVHHDPLGGQNDAARKLRLKLTVSLYAEFFGEEAPDEVWGRGGETMKHKLEAVYYGGFLVFVKTLTGKEFPLVVESTLTVEQFKIMIWNWNSAGPVEGYLCGCADGG</sequence>
<dbReference type="AlphaFoldDB" id="A0AAD5WZP6"/>
<comment type="caution">
    <text evidence="1">The sequence shown here is derived from an EMBL/GenBank/DDBJ whole genome shotgun (WGS) entry which is preliminary data.</text>
</comment>
<gene>
    <name evidence="1" type="ORF">HK097_010550</name>
</gene>